<dbReference type="InterPro" id="IPR001387">
    <property type="entry name" value="Cro/C1-type_HTH"/>
</dbReference>
<dbReference type="EMBL" id="CP003107">
    <property type="protein sequence ID" value="AET62153.1"/>
    <property type="molecule type" value="Genomic_DNA"/>
</dbReference>
<dbReference type="PROSITE" id="PS50943">
    <property type="entry name" value="HTH_CROC1"/>
    <property type="match status" value="1"/>
</dbReference>
<dbReference type="SUPFAM" id="SSF47413">
    <property type="entry name" value="lambda repressor-like DNA-binding domains"/>
    <property type="match status" value="1"/>
</dbReference>
<dbReference type="CDD" id="cd00093">
    <property type="entry name" value="HTH_XRE"/>
    <property type="match status" value="1"/>
</dbReference>
<dbReference type="InterPro" id="IPR010982">
    <property type="entry name" value="Lambda_DNA-bd_dom_sf"/>
</dbReference>
<dbReference type="Gene3D" id="1.10.260.40">
    <property type="entry name" value="lambda repressor-like DNA-binding domains"/>
    <property type="match status" value="1"/>
</dbReference>
<dbReference type="RefSeq" id="WP_014282833.1">
    <property type="nucleotide sequence ID" value="NC_016641.1"/>
</dbReference>
<reference evidence="2 3" key="3">
    <citation type="journal article" date="2012" name="J. Bacteriol.">
        <title>Genome Sequence of Paenibacillus terrae HPL-003, a Xylanase-Producing Bacterium Isolated from Soil Found in Forest Residue.</title>
        <authorList>
            <person name="Shin S.H."/>
            <person name="Kim S."/>
            <person name="Kim J.Y."/>
            <person name="Song H.Y."/>
            <person name="Cho S.J."/>
            <person name="Kim D.R."/>
            <person name="Lee K.I."/>
            <person name="Lim H.K."/>
            <person name="Park N.J."/>
            <person name="Hwang I.T."/>
            <person name="Yang K.S."/>
        </authorList>
    </citation>
    <scope>NUCLEOTIDE SEQUENCE [LARGE SCALE GENOMIC DNA]</scope>
    <source>
        <strain evidence="2 3">HPL-003</strain>
    </source>
</reference>
<dbReference type="Pfam" id="PF13443">
    <property type="entry name" value="HTH_26"/>
    <property type="match status" value="1"/>
</dbReference>
<evidence type="ECO:0000259" key="1">
    <source>
        <dbReference type="PROSITE" id="PS50943"/>
    </source>
</evidence>
<gene>
    <name evidence="2" type="ordered locus">HPL003_27205</name>
</gene>
<name>G7VSE4_PAETH</name>
<accession>G7VSE4</accession>
<evidence type="ECO:0000313" key="2">
    <source>
        <dbReference type="EMBL" id="AET62153.1"/>
    </source>
</evidence>
<dbReference type="Proteomes" id="UP000005876">
    <property type="component" value="Chromosome"/>
</dbReference>
<dbReference type="HOGENOM" id="CLU_066192_31_4_9"/>
<reference evidence="3" key="1">
    <citation type="submission" date="2011-11" db="EMBL/GenBank/DDBJ databases">
        <title>Complete sequence of Paenibacillus terrae HPL-003.</title>
        <authorList>
            <person name="Shin S.H."/>
            <person name="Kim S."/>
            <person name="Kim J.Y."/>
        </authorList>
    </citation>
    <scope>NUCLEOTIDE SEQUENCE [LARGE SCALE GENOMIC DNA]</scope>
    <source>
        <strain evidence="3">HPL-003</strain>
    </source>
</reference>
<feature type="domain" description="HTH cro/C1-type" evidence="1">
    <location>
        <begin position="16"/>
        <end position="72"/>
    </location>
</feature>
<dbReference type="eggNOG" id="ENOG5032BWC">
    <property type="taxonomic scope" value="Bacteria"/>
</dbReference>
<dbReference type="KEGG" id="pta:HPL003_27205"/>
<protein>
    <submittedName>
        <fullName evidence="2">XRE family transcriptional regulator</fullName>
    </submittedName>
</protein>
<dbReference type="SMART" id="SM00530">
    <property type="entry name" value="HTH_XRE"/>
    <property type="match status" value="1"/>
</dbReference>
<proteinExistence type="predicted"/>
<reference key="2">
    <citation type="submission" date="2011-11" db="EMBL/GenBank/DDBJ databases">
        <authorList>
            <person name="Shin S.H."/>
            <person name="Kim S."/>
            <person name="Kim J.Y."/>
        </authorList>
    </citation>
    <scope>NUCLEOTIDE SEQUENCE</scope>
    <source>
        <strain>HPL-003</strain>
    </source>
</reference>
<dbReference type="AlphaFoldDB" id="G7VSE4"/>
<dbReference type="GO" id="GO:0003677">
    <property type="term" value="F:DNA binding"/>
    <property type="evidence" value="ECO:0007669"/>
    <property type="project" value="InterPro"/>
</dbReference>
<organism evidence="2 3">
    <name type="scientific">Paenibacillus terrae (strain HPL-003)</name>
    <dbReference type="NCBI Taxonomy" id="985665"/>
    <lineage>
        <taxon>Bacteria</taxon>
        <taxon>Bacillati</taxon>
        <taxon>Bacillota</taxon>
        <taxon>Bacilli</taxon>
        <taxon>Bacillales</taxon>
        <taxon>Paenibacillaceae</taxon>
        <taxon>Paenibacillus</taxon>
    </lineage>
</organism>
<sequence length="80" mass="9270">MISDVLSRYRYIKIKLKEVLKEQGITQKKLEDISGVPQSKISNLCNNKFQELNINNLEKIANALNIKDVSVLMQFEETEE</sequence>
<evidence type="ECO:0000313" key="3">
    <source>
        <dbReference type="Proteomes" id="UP000005876"/>
    </source>
</evidence>